<dbReference type="GO" id="GO:0015833">
    <property type="term" value="P:peptide transport"/>
    <property type="evidence" value="ECO:0007669"/>
    <property type="project" value="TreeGrafter"/>
</dbReference>
<evidence type="ECO:0000256" key="4">
    <source>
        <dbReference type="SAM" id="SignalP"/>
    </source>
</evidence>
<evidence type="ECO:0000313" key="6">
    <source>
        <dbReference type="EMBL" id="MBB6209308.1"/>
    </source>
</evidence>
<dbReference type="AlphaFoldDB" id="A0A7W9ZDQ6"/>
<sequence length="529" mass="57178">MIRAFCLRRLTAAALFAALPPCVAAGAFPAQAASPTTVSVSLNSDIRSLIPGKNRDDNTDAVMLHVVEGLVAYRDNGDVAPLLAEKIDPSADGRTYTFTLRPGVRFHNGATLTAQDVVWNWTRYMDPASEWRCRPDFDPAKGKVRVTGVTAPDPRTVVFTLAEPSALFLTTMARTDCVMTGIMHPDSVKADGSWAGAIGTGPFQLGDWKQGQSITLKKFPGYSSLPGRMDGLTGDKTPLVEEVRFVIIPDASAAKAALLAGDIDVVPDLTNSDALELRENPAVTISMAQTMNMSALLMQTTDPLLGNAKMRQAIALALDTEQMVTAVTQGLVTRNTSLVPTPSSYFGAVQKTGYTQNLKKAQALLAEAGYKGQKISLITNKRYVASFELAVITQAMLQAAGIAVDLEVLEWGTQLDRYSKGNYQMMSFIYSARMDPALSFEAVMGDKATQPRKVWDNPKAQALLSEASTVSDPARRQALFDALHALQLDDAALIPLYNGLEIAGTTKRIKGYKTWAGNKPRLWGVRITN</sequence>
<feature type="domain" description="Solute-binding protein family 5" evidence="5">
    <location>
        <begin position="79"/>
        <end position="440"/>
    </location>
</feature>
<feature type="chain" id="PRO_5030759093" evidence="4">
    <location>
        <begin position="33"/>
        <end position="529"/>
    </location>
</feature>
<dbReference type="InterPro" id="IPR039424">
    <property type="entry name" value="SBP_5"/>
</dbReference>
<dbReference type="SUPFAM" id="SSF53850">
    <property type="entry name" value="Periplasmic binding protein-like II"/>
    <property type="match status" value="1"/>
</dbReference>
<dbReference type="InterPro" id="IPR030678">
    <property type="entry name" value="Peptide/Ni-bd"/>
</dbReference>
<evidence type="ECO:0000256" key="3">
    <source>
        <dbReference type="ARBA" id="ARBA00022729"/>
    </source>
</evidence>
<dbReference type="RefSeq" id="WP_184261490.1">
    <property type="nucleotide sequence ID" value="NZ_JACIIX010000002.1"/>
</dbReference>
<keyword evidence="7" id="KW-1185">Reference proteome</keyword>
<evidence type="ECO:0000259" key="5">
    <source>
        <dbReference type="Pfam" id="PF00496"/>
    </source>
</evidence>
<gene>
    <name evidence="6" type="ORF">FHS48_000710</name>
</gene>
<protein>
    <submittedName>
        <fullName evidence="6">Peptide/nickel transport system substrate-binding protein</fullName>
    </submittedName>
</protein>
<accession>A0A7W9ZDQ6</accession>
<dbReference type="EMBL" id="JACIIX010000002">
    <property type="protein sequence ID" value="MBB6209308.1"/>
    <property type="molecule type" value="Genomic_DNA"/>
</dbReference>
<dbReference type="GO" id="GO:1904680">
    <property type="term" value="F:peptide transmembrane transporter activity"/>
    <property type="evidence" value="ECO:0007669"/>
    <property type="project" value="TreeGrafter"/>
</dbReference>
<dbReference type="GO" id="GO:0043190">
    <property type="term" value="C:ATP-binding cassette (ABC) transporter complex"/>
    <property type="evidence" value="ECO:0007669"/>
    <property type="project" value="InterPro"/>
</dbReference>
<dbReference type="Gene3D" id="3.40.190.10">
    <property type="entry name" value="Periplasmic binding protein-like II"/>
    <property type="match status" value="1"/>
</dbReference>
<dbReference type="InterPro" id="IPR000914">
    <property type="entry name" value="SBP_5_dom"/>
</dbReference>
<organism evidence="6 7">
    <name type="scientific">Novispirillum itersonii</name>
    <name type="common">Aquaspirillum itersonii</name>
    <dbReference type="NCBI Taxonomy" id="189"/>
    <lineage>
        <taxon>Bacteria</taxon>
        <taxon>Pseudomonadati</taxon>
        <taxon>Pseudomonadota</taxon>
        <taxon>Alphaproteobacteria</taxon>
        <taxon>Rhodospirillales</taxon>
        <taxon>Novispirillaceae</taxon>
        <taxon>Novispirillum</taxon>
    </lineage>
</organism>
<comment type="similarity">
    <text evidence="2">Belongs to the bacterial solute-binding protein 5 family.</text>
</comment>
<dbReference type="Proteomes" id="UP000544872">
    <property type="component" value="Unassembled WGS sequence"/>
</dbReference>
<evidence type="ECO:0000256" key="2">
    <source>
        <dbReference type="ARBA" id="ARBA00005695"/>
    </source>
</evidence>
<feature type="signal peptide" evidence="4">
    <location>
        <begin position="1"/>
        <end position="32"/>
    </location>
</feature>
<keyword evidence="3 4" id="KW-0732">Signal</keyword>
<proteinExistence type="inferred from homology"/>
<dbReference type="Gene3D" id="3.10.105.10">
    <property type="entry name" value="Dipeptide-binding Protein, Domain 3"/>
    <property type="match status" value="1"/>
</dbReference>
<dbReference type="PANTHER" id="PTHR30290">
    <property type="entry name" value="PERIPLASMIC BINDING COMPONENT OF ABC TRANSPORTER"/>
    <property type="match status" value="1"/>
</dbReference>
<comment type="subcellular location">
    <subcellularLocation>
        <location evidence="1">Periplasm</location>
    </subcellularLocation>
</comment>
<dbReference type="PIRSF" id="PIRSF002741">
    <property type="entry name" value="MppA"/>
    <property type="match status" value="1"/>
</dbReference>
<reference evidence="6 7" key="1">
    <citation type="submission" date="2020-08" db="EMBL/GenBank/DDBJ databases">
        <title>Genomic Encyclopedia of Type Strains, Phase IV (KMG-IV): sequencing the most valuable type-strain genomes for metagenomic binning, comparative biology and taxonomic classification.</title>
        <authorList>
            <person name="Goeker M."/>
        </authorList>
    </citation>
    <scope>NUCLEOTIDE SEQUENCE [LARGE SCALE GENOMIC DNA]</scope>
    <source>
        <strain evidence="6 7">DSM 11590</strain>
    </source>
</reference>
<name>A0A7W9ZDQ6_NOVIT</name>
<evidence type="ECO:0000256" key="1">
    <source>
        <dbReference type="ARBA" id="ARBA00004418"/>
    </source>
</evidence>
<comment type="caution">
    <text evidence="6">The sequence shown here is derived from an EMBL/GenBank/DDBJ whole genome shotgun (WGS) entry which is preliminary data.</text>
</comment>
<dbReference type="Gene3D" id="3.90.76.10">
    <property type="entry name" value="Dipeptide-binding Protein, Domain 1"/>
    <property type="match status" value="1"/>
</dbReference>
<dbReference type="PANTHER" id="PTHR30290:SF38">
    <property type="entry name" value="D,D-DIPEPTIDE-BINDING PERIPLASMIC PROTEIN DDPA-RELATED"/>
    <property type="match status" value="1"/>
</dbReference>
<dbReference type="GO" id="GO:0030288">
    <property type="term" value="C:outer membrane-bounded periplasmic space"/>
    <property type="evidence" value="ECO:0007669"/>
    <property type="project" value="UniProtKB-ARBA"/>
</dbReference>
<evidence type="ECO:0000313" key="7">
    <source>
        <dbReference type="Proteomes" id="UP000544872"/>
    </source>
</evidence>
<dbReference type="Pfam" id="PF00496">
    <property type="entry name" value="SBP_bac_5"/>
    <property type="match status" value="1"/>
</dbReference>